<dbReference type="AlphaFoldDB" id="A0A9J5ZAJ5"/>
<comment type="similarity">
    <text evidence="7 8">Belongs to the SFT2 family.</text>
</comment>
<feature type="transmembrane region" description="Helical" evidence="8">
    <location>
        <begin position="220"/>
        <end position="241"/>
    </location>
</feature>
<dbReference type="GO" id="GO:0016192">
    <property type="term" value="P:vesicle-mediated transport"/>
    <property type="evidence" value="ECO:0007669"/>
    <property type="project" value="InterPro"/>
</dbReference>
<keyword evidence="3 8" id="KW-0812">Transmembrane</keyword>
<proteinExistence type="inferred from homology"/>
<keyword evidence="5 8" id="KW-1133">Transmembrane helix</keyword>
<gene>
    <name evidence="9" type="ORF">H5410_020947</name>
</gene>
<keyword evidence="10" id="KW-1185">Reference proteome</keyword>
<comment type="subcellular location">
    <subcellularLocation>
        <location evidence="1 8">Membrane</location>
        <topology evidence="1 8">Multi-pass membrane protein</topology>
    </subcellularLocation>
</comment>
<organism evidence="9 10">
    <name type="scientific">Solanum commersonii</name>
    <name type="common">Commerson's wild potato</name>
    <name type="synonym">Commerson's nightshade</name>
    <dbReference type="NCBI Taxonomy" id="4109"/>
    <lineage>
        <taxon>Eukaryota</taxon>
        <taxon>Viridiplantae</taxon>
        <taxon>Streptophyta</taxon>
        <taxon>Embryophyta</taxon>
        <taxon>Tracheophyta</taxon>
        <taxon>Spermatophyta</taxon>
        <taxon>Magnoliopsida</taxon>
        <taxon>eudicotyledons</taxon>
        <taxon>Gunneridae</taxon>
        <taxon>Pentapetalae</taxon>
        <taxon>asterids</taxon>
        <taxon>lamiids</taxon>
        <taxon>Solanales</taxon>
        <taxon>Solanaceae</taxon>
        <taxon>Solanoideae</taxon>
        <taxon>Solaneae</taxon>
        <taxon>Solanum</taxon>
    </lineage>
</organism>
<evidence type="ECO:0000256" key="6">
    <source>
        <dbReference type="ARBA" id="ARBA00023136"/>
    </source>
</evidence>
<keyword evidence="6 8" id="KW-0472">Membrane</keyword>
<evidence type="ECO:0000256" key="8">
    <source>
        <dbReference type="RuleBase" id="RU363111"/>
    </source>
</evidence>
<keyword evidence="4 8" id="KW-0653">Protein transport</keyword>
<dbReference type="OrthoDB" id="73614at2759"/>
<accession>A0A9J5ZAJ5</accession>
<evidence type="ECO:0000313" key="9">
    <source>
        <dbReference type="EMBL" id="KAG5609666.1"/>
    </source>
</evidence>
<protein>
    <recommendedName>
        <fullName evidence="8">Vesicle transport protein</fullName>
    </recommendedName>
</protein>
<evidence type="ECO:0000256" key="3">
    <source>
        <dbReference type="ARBA" id="ARBA00022692"/>
    </source>
</evidence>
<evidence type="ECO:0000256" key="7">
    <source>
        <dbReference type="ARBA" id="ARBA00025800"/>
    </source>
</evidence>
<dbReference type="GO" id="GO:0016020">
    <property type="term" value="C:membrane"/>
    <property type="evidence" value="ECO:0007669"/>
    <property type="project" value="UniProtKB-SubCell"/>
</dbReference>
<dbReference type="Pfam" id="PF04178">
    <property type="entry name" value="Got1"/>
    <property type="match status" value="1"/>
</dbReference>
<dbReference type="InterPro" id="IPR007305">
    <property type="entry name" value="Vesicle_transpt_Got1/SFT2"/>
</dbReference>
<keyword evidence="2 8" id="KW-0813">Transport</keyword>
<sequence>MEKMNQALEKMKMLVGMDVEDEEVAPQQESSFAFVDDLNRNCTLSTKQRLYGFAICLTTGIACTLLSMLVFFNPIKFGITFSFGNLLALGRAMGRSFDECLTEAGDIVGVGNESPRVLCLPVLELEILTGLAGSRRLRSSGIYLKRESFWRHFKDEEMEGTAYGGRDMAKVCTSTAFLIGPKRQVTMMLDPVRIYATAIYIASIIIALFCALYVRNKLLTLLSIILEFGALIWYSLSYIPFARSMVSKVMMACFDTEF</sequence>
<feature type="transmembrane region" description="Helical" evidence="8">
    <location>
        <begin position="50"/>
        <end position="71"/>
    </location>
</feature>
<evidence type="ECO:0000256" key="2">
    <source>
        <dbReference type="ARBA" id="ARBA00022448"/>
    </source>
</evidence>
<evidence type="ECO:0000313" key="10">
    <source>
        <dbReference type="Proteomes" id="UP000824120"/>
    </source>
</evidence>
<dbReference type="PANTHER" id="PTHR23137:SF6">
    <property type="entry name" value="VESICLE TRANSPORT PROTEIN"/>
    <property type="match status" value="1"/>
</dbReference>
<dbReference type="GO" id="GO:0005737">
    <property type="term" value="C:cytoplasm"/>
    <property type="evidence" value="ECO:0007669"/>
    <property type="project" value="UniProtKB-ARBA"/>
</dbReference>
<dbReference type="InterPro" id="IPR011691">
    <property type="entry name" value="Vesicle_transpt_SFT2"/>
</dbReference>
<feature type="transmembrane region" description="Helical" evidence="8">
    <location>
        <begin position="192"/>
        <end position="214"/>
    </location>
</feature>
<comment type="caution">
    <text evidence="8">Lacks conserved residue(s) required for the propagation of feature annotation.</text>
</comment>
<dbReference type="PANTHER" id="PTHR23137">
    <property type="entry name" value="VESICLE TRANSPORT PROTEIN-RELATED"/>
    <property type="match status" value="1"/>
</dbReference>
<dbReference type="GO" id="GO:0015031">
    <property type="term" value="P:protein transport"/>
    <property type="evidence" value="ECO:0007669"/>
    <property type="project" value="UniProtKB-KW"/>
</dbReference>
<dbReference type="Proteomes" id="UP000824120">
    <property type="component" value="Chromosome 4"/>
</dbReference>
<comment type="function">
    <text evidence="8">May be involved in fusion of retrograde transport vesicles derived from an endocytic compartment with the Golgi complex.</text>
</comment>
<evidence type="ECO:0000256" key="4">
    <source>
        <dbReference type="ARBA" id="ARBA00022927"/>
    </source>
</evidence>
<name>A0A9J5ZAJ5_SOLCO</name>
<dbReference type="GO" id="GO:0012505">
    <property type="term" value="C:endomembrane system"/>
    <property type="evidence" value="ECO:0007669"/>
    <property type="project" value="UniProtKB-ARBA"/>
</dbReference>
<evidence type="ECO:0000256" key="5">
    <source>
        <dbReference type="ARBA" id="ARBA00022989"/>
    </source>
</evidence>
<reference evidence="9 10" key="1">
    <citation type="submission" date="2020-09" db="EMBL/GenBank/DDBJ databases">
        <title>De no assembly of potato wild relative species, Solanum commersonii.</title>
        <authorList>
            <person name="Cho K."/>
        </authorList>
    </citation>
    <scope>NUCLEOTIDE SEQUENCE [LARGE SCALE GENOMIC DNA]</scope>
    <source>
        <strain evidence="9">LZ3.2</strain>
        <tissue evidence="9">Leaf</tissue>
    </source>
</reference>
<dbReference type="EMBL" id="JACXVP010000004">
    <property type="protein sequence ID" value="KAG5609666.1"/>
    <property type="molecule type" value="Genomic_DNA"/>
</dbReference>
<comment type="caution">
    <text evidence="9">The sequence shown here is derived from an EMBL/GenBank/DDBJ whole genome shotgun (WGS) entry which is preliminary data.</text>
</comment>
<evidence type="ECO:0000256" key="1">
    <source>
        <dbReference type="ARBA" id="ARBA00004141"/>
    </source>
</evidence>